<accession>A0A8H7C471</accession>
<keyword evidence="1" id="KW-0472">Membrane</keyword>
<evidence type="ECO:0000313" key="3">
    <source>
        <dbReference type="Proteomes" id="UP000629468"/>
    </source>
</evidence>
<name>A0A8H7C471_AGABI</name>
<comment type="caution">
    <text evidence="2">The sequence shown here is derived from an EMBL/GenBank/DDBJ whole genome shotgun (WGS) entry which is preliminary data.</text>
</comment>
<feature type="transmembrane region" description="Helical" evidence="1">
    <location>
        <begin position="115"/>
        <end position="135"/>
    </location>
</feature>
<proteinExistence type="predicted"/>
<evidence type="ECO:0000313" key="2">
    <source>
        <dbReference type="EMBL" id="KAF7761733.1"/>
    </source>
</evidence>
<dbReference type="AlphaFoldDB" id="A0A8H7C471"/>
<feature type="transmembrane region" description="Helical" evidence="1">
    <location>
        <begin position="74"/>
        <end position="95"/>
    </location>
</feature>
<feature type="transmembrane region" description="Helical" evidence="1">
    <location>
        <begin position="29"/>
        <end position="53"/>
    </location>
</feature>
<organism evidence="2 3">
    <name type="scientific">Agaricus bisporus var. burnettii</name>
    <dbReference type="NCBI Taxonomy" id="192524"/>
    <lineage>
        <taxon>Eukaryota</taxon>
        <taxon>Fungi</taxon>
        <taxon>Dikarya</taxon>
        <taxon>Basidiomycota</taxon>
        <taxon>Agaricomycotina</taxon>
        <taxon>Agaricomycetes</taxon>
        <taxon>Agaricomycetidae</taxon>
        <taxon>Agaricales</taxon>
        <taxon>Agaricineae</taxon>
        <taxon>Agaricaceae</taxon>
        <taxon>Agaricus</taxon>
    </lineage>
</organism>
<keyword evidence="1" id="KW-0812">Transmembrane</keyword>
<evidence type="ECO:0000256" key="1">
    <source>
        <dbReference type="SAM" id="Phobius"/>
    </source>
</evidence>
<keyword evidence="1" id="KW-1133">Transmembrane helix</keyword>
<sequence>MCAHAKADIMTEGMIWKMDPFRMPRGFCIAQTLIIGFGCYLLTGIAGAFAMATSLVVLKPGFSGNNTALRWRNIFVIPIIIFPIAATVIHTIVVLKTSSVKPTDDLHCDSSDPEWVRFLGYAGVPFIISLPCTFYSGKSLVRMWKTNGGIKKSTNKSLVFESVGNAPSLPLQSFKQGSVNILLREQDLDPKSTNSLERQSPWMRATPVSGMTTTQSFITANEELPSPNPSTSSSPLPFMPTSRSPVDKNFHMPFKPRPAPLDILIGERGTARGEEKEDFSSDISSTFPVFAPTKAATTGKRKKDDAIGLLDFPNSGENDKTGLNANGMFGGTVSSRRYTAPMAQSSERADTQGEVEPQTAVNLAPAIWRILLFQAAFCAVQILTCISTIVDLATHRSTPTPLGTQHFALLLAAWGPVIVFGHSPVIRQKLNFWRRTS</sequence>
<dbReference type="EMBL" id="JABXXO010000013">
    <property type="protein sequence ID" value="KAF7761733.1"/>
    <property type="molecule type" value="Genomic_DNA"/>
</dbReference>
<protein>
    <submittedName>
        <fullName evidence="2">Uncharacterized protein</fullName>
    </submittedName>
</protein>
<gene>
    <name evidence="2" type="ORF">Agabi119p4_9725</name>
</gene>
<dbReference type="Proteomes" id="UP000629468">
    <property type="component" value="Unassembled WGS sequence"/>
</dbReference>
<feature type="transmembrane region" description="Helical" evidence="1">
    <location>
        <begin position="406"/>
        <end position="426"/>
    </location>
</feature>
<reference evidence="2 3" key="1">
    <citation type="journal article" name="Sci. Rep.">
        <title>Telomere-to-telomere assembled and centromere annotated genomes of the two main subspecies of the button mushroom Agaricus bisporus reveal especially polymorphic chromosome ends.</title>
        <authorList>
            <person name="Sonnenberg A.S.M."/>
            <person name="Sedaghat-Telgerd N."/>
            <person name="Lavrijssen B."/>
            <person name="Ohm R.A."/>
            <person name="Hendrickx P.M."/>
            <person name="Scholtmeijer K."/>
            <person name="Baars J.J.P."/>
            <person name="van Peer A."/>
        </authorList>
    </citation>
    <scope>NUCLEOTIDE SEQUENCE [LARGE SCALE GENOMIC DNA]</scope>
    <source>
        <strain evidence="2 3">H119_p4</strain>
    </source>
</reference>
<feature type="transmembrane region" description="Helical" evidence="1">
    <location>
        <begin position="370"/>
        <end position="394"/>
    </location>
</feature>